<sequence length="474" mass="54416">MSEPKVFISYSWSSATHERWVLDLAEELMESGINVILDKWDLKPGQDSIDFMEQMVKDQTINKVLMICDKVYSEKADNRSGGVGTESQIISKKIYEQVNQEHFIAVIAEKGPEGKAYTPVFYNSRLYIDLSEPDRYAEGFESLIRCIHGQPQFKKPALGKKPEYLNSEGSISLGTSALFKRANSAIREQKPFAAAALEEYFNTFSESMEKIRITVSKDECFDDCLIQNIQSFTPSRNELLQIIDTASRYMPEDVFSEKTHKFLESLTEYFHNRNGNSSYYTTDLDNFKFIIGEIFLYVVTILIKNNKIQAASTLINQPYYISKSSTGNPYLTNCECFYDHAESLDQRSSRLSLNRASLSADITKENNNGTGIDFKLLMQTDFILFLRTNIDKSGFWWPKTLVYLGHFHGAFEIFHRATSKQYFEKIKSLMNIEKKTDLNGILEEEKSNGARYYGFGHGFQIARLLNFENLCTTN</sequence>
<dbReference type="OrthoDB" id="5149141at2"/>
<dbReference type="InterPro" id="IPR013568">
    <property type="entry name" value="SEFIR_dom"/>
</dbReference>
<accession>A0A4Y8VCU8</accession>
<dbReference type="EMBL" id="SPDQ01000019">
    <property type="protein sequence ID" value="TFH79005.1"/>
    <property type="molecule type" value="Genomic_DNA"/>
</dbReference>
<gene>
    <name evidence="2" type="ORF">E4J90_18650</name>
</gene>
<reference evidence="2 3" key="1">
    <citation type="submission" date="2019-03" db="EMBL/GenBank/DDBJ databases">
        <title>Draft genome sequence of humic substances-degrading Pseudomonas kribbensis CHA-19 from forest soil.</title>
        <authorList>
            <person name="Kim D."/>
        </authorList>
    </citation>
    <scope>NUCLEOTIDE SEQUENCE [LARGE SCALE GENOMIC DNA]</scope>
    <source>
        <strain evidence="2 3">CHA-19</strain>
    </source>
</reference>
<protein>
    <submittedName>
        <fullName evidence="2">TIR domain-containing protein</fullName>
    </submittedName>
</protein>
<dbReference type="SUPFAM" id="SSF52200">
    <property type="entry name" value="Toll/Interleukin receptor TIR domain"/>
    <property type="match status" value="1"/>
</dbReference>
<dbReference type="Proteomes" id="UP000297555">
    <property type="component" value="Unassembled WGS sequence"/>
</dbReference>
<dbReference type="InterPro" id="IPR035897">
    <property type="entry name" value="Toll_tir_struct_dom_sf"/>
</dbReference>
<comment type="caution">
    <text evidence="2">The sequence shown here is derived from an EMBL/GenBank/DDBJ whole genome shotgun (WGS) entry which is preliminary data.</text>
</comment>
<dbReference type="Gene3D" id="3.40.50.10140">
    <property type="entry name" value="Toll/interleukin-1 receptor homology (TIR) domain"/>
    <property type="match status" value="1"/>
</dbReference>
<dbReference type="Pfam" id="PF08357">
    <property type="entry name" value="SEFIR"/>
    <property type="match status" value="1"/>
</dbReference>
<dbReference type="PROSITE" id="PS51534">
    <property type="entry name" value="SEFIR"/>
    <property type="match status" value="1"/>
</dbReference>
<feature type="domain" description="SEFIR" evidence="1">
    <location>
        <begin position="3"/>
        <end position="139"/>
    </location>
</feature>
<dbReference type="AlphaFoldDB" id="A0A4Y8VCU8"/>
<evidence type="ECO:0000313" key="3">
    <source>
        <dbReference type="Proteomes" id="UP000297555"/>
    </source>
</evidence>
<evidence type="ECO:0000313" key="2">
    <source>
        <dbReference type="EMBL" id="TFH79005.1"/>
    </source>
</evidence>
<proteinExistence type="predicted"/>
<evidence type="ECO:0000259" key="1">
    <source>
        <dbReference type="PROSITE" id="PS51534"/>
    </source>
</evidence>
<organism evidence="2 3">
    <name type="scientific">Pseudomonas kribbensis</name>
    <dbReference type="NCBI Taxonomy" id="1628086"/>
    <lineage>
        <taxon>Bacteria</taxon>
        <taxon>Pseudomonadati</taxon>
        <taxon>Pseudomonadota</taxon>
        <taxon>Gammaproteobacteria</taxon>
        <taxon>Pseudomonadales</taxon>
        <taxon>Pseudomonadaceae</taxon>
        <taxon>Pseudomonas</taxon>
    </lineage>
</organism>
<name>A0A4Y8VCU8_9PSED</name>
<dbReference type="RefSeq" id="WP_134827514.1">
    <property type="nucleotide sequence ID" value="NZ_SPDQ01000019.1"/>
</dbReference>